<name>A0ABS5JUN0_9BACT</name>
<dbReference type="NCBIfam" id="TIGR02436">
    <property type="entry name" value="four helix bundle protein"/>
    <property type="match status" value="1"/>
</dbReference>
<evidence type="ECO:0000313" key="2">
    <source>
        <dbReference type="Proteomes" id="UP000708576"/>
    </source>
</evidence>
<accession>A0ABS5JUN0</accession>
<keyword evidence="2" id="KW-1185">Reference proteome</keyword>
<dbReference type="PANTHER" id="PTHR38471">
    <property type="entry name" value="FOUR HELIX BUNDLE PROTEIN"/>
    <property type="match status" value="1"/>
</dbReference>
<protein>
    <submittedName>
        <fullName evidence="1">Four helix bundle protein</fullName>
    </submittedName>
</protein>
<dbReference type="Pfam" id="PF05635">
    <property type="entry name" value="23S_rRNA_IVP"/>
    <property type="match status" value="1"/>
</dbReference>
<dbReference type="EMBL" id="JAGUCO010000005">
    <property type="protein sequence ID" value="MBS2098562.1"/>
    <property type="molecule type" value="Genomic_DNA"/>
</dbReference>
<dbReference type="Gene3D" id="1.20.1440.60">
    <property type="entry name" value="23S rRNA-intervening sequence"/>
    <property type="match status" value="1"/>
</dbReference>
<dbReference type="InterPro" id="IPR012657">
    <property type="entry name" value="23S_rRNA-intervening_sequence"/>
</dbReference>
<reference evidence="1 2" key="1">
    <citation type="journal article" date="2015" name="Int. J. Syst. Evol. Microbiol.">
        <title>Carboxylicivirga linearis sp. nov., isolated from a sea cucumber culture pond.</title>
        <authorList>
            <person name="Wang F.Q."/>
            <person name="Zhou Y.X."/>
            <person name="Lin X.Z."/>
            <person name="Chen G.J."/>
            <person name="Du Z.J."/>
        </authorList>
    </citation>
    <scope>NUCLEOTIDE SEQUENCE [LARGE SCALE GENOMIC DNA]</scope>
    <source>
        <strain evidence="1 2">FB218</strain>
    </source>
</reference>
<proteinExistence type="predicted"/>
<comment type="caution">
    <text evidence="1">The sequence shown here is derived from an EMBL/GenBank/DDBJ whole genome shotgun (WGS) entry which is preliminary data.</text>
</comment>
<sequence>MIMFNFEKLEVWQDSRKLVKEIYLITSSFPDEEKFGLTSQLRRAAVSISSNIAEGNSRFSHKDKSHFTEIAYTSLMEVANQLIIATDLNYINEDTLSKKKKLIELISKKLSGLYKYQRNNP</sequence>
<organism evidence="1 2">
    <name type="scientific">Carboxylicivirga linearis</name>
    <dbReference type="NCBI Taxonomy" id="1628157"/>
    <lineage>
        <taxon>Bacteria</taxon>
        <taxon>Pseudomonadati</taxon>
        <taxon>Bacteroidota</taxon>
        <taxon>Bacteroidia</taxon>
        <taxon>Marinilabiliales</taxon>
        <taxon>Marinilabiliaceae</taxon>
        <taxon>Carboxylicivirga</taxon>
    </lineage>
</organism>
<dbReference type="Proteomes" id="UP000708576">
    <property type="component" value="Unassembled WGS sequence"/>
</dbReference>
<gene>
    <name evidence="1" type="ORF">KEM10_09735</name>
</gene>
<dbReference type="InterPro" id="IPR036583">
    <property type="entry name" value="23S_rRNA_IVS_sf"/>
</dbReference>
<evidence type="ECO:0000313" key="1">
    <source>
        <dbReference type="EMBL" id="MBS2098562.1"/>
    </source>
</evidence>
<dbReference type="CDD" id="cd16377">
    <property type="entry name" value="23S_rRNA_IVP_like"/>
    <property type="match status" value="1"/>
</dbReference>
<dbReference type="PANTHER" id="PTHR38471:SF2">
    <property type="entry name" value="FOUR HELIX BUNDLE PROTEIN"/>
    <property type="match status" value="1"/>
</dbReference>
<dbReference type="SUPFAM" id="SSF158446">
    <property type="entry name" value="IVS-encoded protein-like"/>
    <property type="match status" value="1"/>
</dbReference>